<name>A0A915KCF0_ROMCU</name>
<accession>A0A915KCF0</accession>
<dbReference type="AlphaFoldDB" id="A0A915KCF0"/>
<sequence>MGALKRAAKNQVQPVLTFNAQNRNVRITTPNSHGLQSDKVETLIGLQVVLMVVILITTNAILAFVSFHHAILACHYAMIILCTYTSVLSLIFCEDISLTGLLLREHKCSGARRSVRPCNFFEITQLRKISQQIRPAVICINMDRHVQMTTSKVTHQWFQSEKAEIMVSLQVVLMGVILIGAHTFIALVDLGHCVLASVVSQYSLLILSTYTSVLCLFFCEDLRSSMKALIKHLFCKSNSS</sequence>
<dbReference type="WBParaSite" id="nRc.2.0.1.t36448-RA">
    <property type="protein sequence ID" value="nRc.2.0.1.t36448-RA"/>
    <property type="gene ID" value="nRc.2.0.1.g36448"/>
</dbReference>
<evidence type="ECO:0000313" key="2">
    <source>
        <dbReference type="Proteomes" id="UP000887565"/>
    </source>
</evidence>
<feature type="transmembrane region" description="Helical" evidence="1">
    <location>
        <begin position="199"/>
        <end position="219"/>
    </location>
</feature>
<feature type="transmembrane region" description="Helical" evidence="1">
    <location>
        <begin position="165"/>
        <end position="187"/>
    </location>
</feature>
<organism evidence="2 3">
    <name type="scientific">Romanomermis culicivorax</name>
    <name type="common">Nematode worm</name>
    <dbReference type="NCBI Taxonomy" id="13658"/>
    <lineage>
        <taxon>Eukaryota</taxon>
        <taxon>Metazoa</taxon>
        <taxon>Ecdysozoa</taxon>
        <taxon>Nematoda</taxon>
        <taxon>Enoplea</taxon>
        <taxon>Dorylaimia</taxon>
        <taxon>Mermithida</taxon>
        <taxon>Mermithoidea</taxon>
        <taxon>Mermithidae</taxon>
        <taxon>Romanomermis</taxon>
    </lineage>
</organism>
<evidence type="ECO:0000256" key="1">
    <source>
        <dbReference type="SAM" id="Phobius"/>
    </source>
</evidence>
<protein>
    <submittedName>
        <fullName evidence="3">Uncharacterized protein</fullName>
    </submittedName>
</protein>
<keyword evidence="1" id="KW-0812">Transmembrane</keyword>
<keyword evidence="1" id="KW-1133">Transmembrane helix</keyword>
<dbReference type="Proteomes" id="UP000887565">
    <property type="component" value="Unplaced"/>
</dbReference>
<proteinExistence type="predicted"/>
<keyword evidence="2" id="KW-1185">Reference proteome</keyword>
<evidence type="ECO:0000313" key="3">
    <source>
        <dbReference type="WBParaSite" id="nRc.2.0.1.t36448-RA"/>
    </source>
</evidence>
<feature type="transmembrane region" description="Helical" evidence="1">
    <location>
        <begin position="43"/>
        <end position="64"/>
    </location>
</feature>
<feature type="transmembrane region" description="Helical" evidence="1">
    <location>
        <begin position="70"/>
        <end position="93"/>
    </location>
</feature>
<keyword evidence="1" id="KW-0472">Membrane</keyword>
<reference evidence="3" key="1">
    <citation type="submission" date="2022-11" db="UniProtKB">
        <authorList>
            <consortium name="WormBaseParasite"/>
        </authorList>
    </citation>
    <scope>IDENTIFICATION</scope>
</reference>